<protein>
    <submittedName>
        <fullName evidence="6">Oligosaccharide flippase family protein</fullName>
    </submittedName>
</protein>
<evidence type="ECO:0000256" key="5">
    <source>
        <dbReference type="SAM" id="Phobius"/>
    </source>
</evidence>
<accession>A0ABY5HYE7</accession>
<feature type="transmembrane region" description="Helical" evidence="5">
    <location>
        <begin position="44"/>
        <end position="67"/>
    </location>
</feature>
<dbReference type="Proteomes" id="UP001060112">
    <property type="component" value="Chromosome"/>
</dbReference>
<dbReference type="InterPro" id="IPR002797">
    <property type="entry name" value="Polysacc_synth"/>
</dbReference>
<organism evidence="6 7">
    <name type="scientific">Allocoprobacillus halotolerans</name>
    <dbReference type="NCBI Taxonomy" id="2944914"/>
    <lineage>
        <taxon>Bacteria</taxon>
        <taxon>Bacillati</taxon>
        <taxon>Bacillota</taxon>
        <taxon>Erysipelotrichia</taxon>
        <taxon>Erysipelotrichales</taxon>
        <taxon>Erysipelotrichaceae</taxon>
        <taxon>Allocoprobacillus</taxon>
    </lineage>
</organism>
<name>A0ABY5HYE7_9FIRM</name>
<dbReference type="EMBL" id="CP101620">
    <property type="protein sequence ID" value="UTY38096.1"/>
    <property type="molecule type" value="Genomic_DNA"/>
</dbReference>
<gene>
    <name evidence="6" type="ORF">NMU03_10360</name>
</gene>
<keyword evidence="7" id="KW-1185">Reference proteome</keyword>
<evidence type="ECO:0000256" key="2">
    <source>
        <dbReference type="ARBA" id="ARBA00022692"/>
    </source>
</evidence>
<reference evidence="6" key="1">
    <citation type="submission" date="2022-07" db="EMBL/GenBank/DDBJ databases">
        <title>Faecal culturing of patients with breast cancer.</title>
        <authorList>
            <person name="Teng N.M.Y."/>
            <person name="Kiu R."/>
            <person name="Evans R."/>
            <person name="Baker D.J."/>
            <person name="Zenner C."/>
            <person name="Robinson S.D."/>
            <person name="Hall L.J."/>
        </authorList>
    </citation>
    <scope>NUCLEOTIDE SEQUENCE</scope>
    <source>
        <strain evidence="6">LH1062</strain>
    </source>
</reference>
<keyword evidence="4 5" id="KW-0472">Membrane</keyword>
<dbReference type="RefSeq" id="WP_290138180.1">
    <property type="nucleotide sequence ID" value="NZ_CP101620.1"/>
</dbReference>
<evidence type="ECO:0000256" key="1">
    <source>
        <dbReference type="ARBA" id="ARBA00004141"/>
    </source>
</evidence>
<sequence>MEKIKSVKFNFIMNFILTASNFIFPLITFPYVSRILLASGNGKIAFVTSVANYFSMVASLGIPTYGIRACASIRDDKKSYQKLYMN</sequence>
<evidence type="ECO:0000256" key="4">
    <source>
        <dbReference type="ARBA" id="ARBA00023136"/>
    </source>
</evidence>
<feature type="transmembrane region" description="Helical" evidence="5">
    <location>
        <begin position="12"/>
        <end position="32"/>
    </location>
</feature>
<evidence type="ECO:0000313" key="6">
    <source>
        <dbReference type="EMBL" id="UTY38096.1"/>
    </source>
</evidence>
<dbReference type="Pfam" id="PF01943">
    <property type="entry name" value="Polysacc_synt"/>
    <property type="match status" value="1"/>
</dbReference>
<keyword evidence="3 5" id="KW-1133">Transmembrane helix</keyword>
<evidence type="ECO:0000313" key="7">
    <source>
        <dbReference type="Proteomes" id="UP001060112"/>
    </source>
</evidence>
<proteinExistence type="predicted"/>
<comment type="subcellular location">
    <subcellularLocation>
        <location evidence="1">Membrane</location>
        <topology evidence="1">Multi-pass membrane protein</topology>
    </subcellularLocation>
</comment>
<keyword evidence="2 5" id="KW-0812">Transmembrane</keyword>
<evidence type="ECO:0000256" key="3">
    <source>
        <dbReference type="ARBA" id="ARBA00022989"/>
    </source>
</evidence>